<organism evidence="2 3">
    <name type="scientific">Corynebacterium yonathiae</name>
    <dbReference type="NCBI Taxonomy" id="2913504"/>
    <lineage>
        <taxon>Bacteria</taxon>
        <taxon>Bacillati</taxon>
        <taxon>Actinomycetota</taxon>
        <taxon>Actinomycetes</taxon>
        <taxon>Mycobacteriales</taxon>
        <taxon>Corynebacteriaceae</taxon>
        <taxon>Corynebacterium</taxon>
    </lineage>
</organism>
<feature type="compositionally biased region" description="Polar residues" evidence="1">
    <location>
        <begin position="8"/>
        <end position="22"/>
    </location>
</feature>
<evidence type="ECO:0000313" key="3">
    <source>
        <dbReference type="Proteomes" id="UP001146439"/>
    </source>
</evidence>
<feature type="region of interest" description="Disordered" evidence="1">
    <location>
        <begin position="1"/>
        <end position="22"/>
    </location>
</feature>
<dbReference type="AlphaFoldDB" id="A0A9X3LYZ1"/>
<proteinExistence type="predicted"/>
<dbReference type="RefSeq" id="WP_269966452.1">
    <property type="nucleotide sequence ID" value="NZ_JAKMUZ010000014.1"/>
</dbReference>
<evidence type="ECO:0000256" key="1">
    <source>
        <dbReference type="SAM" id="MobiDB-lite"/>
    </source>
</evidence>
<dbReference type="Proteomes" id="UP001146439">
    <property type="component" value="Unassembled WGS sequence"/>
</dbReference>
<name>A0A9X3LYZ1_9CORY</name>
<protein>
    <submittedName>
        <fullName evidence="2">Uncharacterized protein</fullName>
    </submittedName>
</protein>
<accession>A0A9X3LYZ1</accession>
<dbReference type="EMBL" id="JAKMUZ010000014">
    <property type="protein sequence ID" value="MCZ9296549.1"/>
    <property type="molecule type" value="Genomic_DNA"/>
</dbReference>
<sequence>MKNEEFTQDTTAANKSGSPKEQQVLTLRFTGENGDGTSFHELRAKHISEVLEGISELTQDFDKAGAFHNSGPNTRDLFVRPAQQGSFIIELVQVIVDSEAAQTIAENPVETGAALGVPSVSQILWAAIRIFKDQLKDFEYLENGNVKILWKDDTASEVTPAVWEELNKRKRRRRKQLREIMRPMEDARVNKLEVGSTADEPKQEPISLTKDDFKAVAPDDSEEEEFDIFETSGQLSAIDFDDPDRWKIKTPFATRVATVEDEDFLNKVGNGLYLNSTDSFELKIREDRVTKNGRTTKRWTILKIQKKGGANEDESDSAI</sequence>
<evidence type="ECO:0000313" key="2">
    <source>
        <dbReference type="EMBL" id="MCZ9296549.1"/>
    </source>
</evidence>
<comment type="caution">
    <text evidence="2">The sequence shown here is derived from an EMBL/GenBank/DDBJ whole genome shotgun (WGS) entry which is preliminary data.</text>
</comment>
<reference evidence="2" key="1">
    <citation type="submission" date="2022-02" db="EMBL/GenBank/DDBJ databases">
        <title>Corynebacterium sp. from urogenital microbiome.</title>
        <authorList>
            <person name="Cappelli E.A."/>
            <person name="Ribeiro T.G."/>
            <person name="Peixe L."/>
        </authorList>
    </citation>
    <scope>NUCLEOTIDE SEQUENCE</scope>
    <source>
        <strain evidence="2">C21Ua_68</strain>
    </source>
</reference>
<gene>
    <name evidence="2" type="ORF">L8V22_08265</name>
</gene>